<accession>A0A9D1YBY4</accession>
<dbReference type="Proteomes" id="UP000823915">
    <property type="component" value="Unassembled WGS sequence"/>
</dbReference>
<dbReference type="GO" id="GO:0008324">
    <property type="term" value="F:monoatomic cation transmembrane transporter activity"/>
    <property type="evidence" value="ECO:0007669"/>
    <property type="project" value="InterPro"/>
</dbReference>
<dbReference type="Gene3D" id="3.30.70.1350">
    <property type="entry name" value="Cation efflux protein, cytoplasmic domain"/>
    <property type="match status" value="1"/>
</dbReference>
<reference evidence="10" key="2">
    <citation type="submission" date="2021-04" db="EMBL/GenBank/DDBJ databases">
        <authorList>
            <person name="Gilroy R."/>
        </authorList>
    </citation>
    <scope>NUCLEOTIDE SEQUENCE</scope>
    <source>
        <strain evidence="10">1282</strain>
    </source>
</reference>
<feature type="transmembrane region" description="Helical" evidence="7">
    <location>
        <begin position="197"/>
        <end position="216"/>
    </location>
</feature>
<dbReference type="InterPro" id="IPR036837">
    <property type="entry name" value="Cation_efflux_CTD_sf"/>
</dbReference>
<keyword evidence="5 7" id="KW-1133">Transmembrane helix</keyword>
<evidence type="ECO:0000259" key="8">
    <source>
        <dbReference type="Pfam" id="PF01545"/>
    </source>
</evidence>
<evidence type="ECO:0000256" key="6">
    <source>
        <dbReference type="ARBA" id="ARBA00023136"/>
    </source>
</evidence>
<evidence type="ECO:0000313" key="11">
    <source>
        <dbReference type="Proteomes" id="UP000823915"/>
    </source>
</evidence>
<dbReference type="GO" id="GO:0016020">
    <property type="term" value="C:membrane"/>
    <property type="evidence" value="ECO:0007669"/>
    <property type="project" value="UniProtKB-SubCell"/>
</dbReference>
<proteinExistence type="inferred from homology"/>
<dbReference type="FunFam" id="1.20.1510.10:FF:000006">
    <property type="entry name" value="Divalent cation efflux transporter"/>
    <property type="match status" value="1"/>
</dbReference>
<dbReference type="Pfam" id="PF01545">
    <property type="entry name" value="Cation_efflux"/>
    <property type="match status" value="1"/>
</dbReference>
<dbReference type="InterPro" id="IPR050291">
    <property type="entry name" value="CDF_Transporter"/>
</dbReference>
<evidence type="ECO:0000256" key="3">
    <source>
        <dbReference type="ARBA" id="ARBA00022448"/>
    </source>
</evidence>
<comment type="subcellular location">
    <subcellularLocation>
        <location evidence="1">Membrane</location>
        <topology evidence="1">Multi-pass membrane protein</topology>
    </subcellularLocation>
</comment>
<feature type="domain" description="Cation efflux protein transmembrane" evidence="8">
    <location>
        <begin position="32"/>
        <end position="222"/>
    </location>
</feature>
<dbReference type="InterPro" id="IPR058533">
    <property type="entry name" value="Cation_efflux_TM"/>
</dbReference>
<evidence type="ECO:0000256" key="1">
    <source>
        <dbReference type="ARBA" id="ARBA00004141"/>
    </source>
</evidence>
<feature type="transmembrane region" description="Helical" evidence="7">
    <location>
        <begin position="132"/>
        <end position="152"/>
    </location>
</feature>
<evidence type="ECO:0000256" key="4">
    <source>
        <dbReference type="ARBA" id="ARBA00022692"/>
    </source>
</evidence>
<sequence>MFDGVMKCLVKGYGPGADSKVREKSGKAAGAVGIATNLLLCALKLLAGWVSGSVAILADAVNNLTDSGSSIIMLVGFKLAGKPADEKHPFGHARIEYLSGVIVSFIVLFLGLELGMTSIEKILSPEPADFNALTLLILGVSILIKLWQCFFYRSVGKTIDSQTVYATSSDSRNDAIATGVVLLGALLTRLTHVNLDGVLGLAVAVFIVVSGVKLIMETGDPLLGMAPDQELVRSIYQKILSYDGIIGIHDLTVHNYGVGRCFASVHCEVPAEEDILKSHDIIDNIERDFLKEDGIHLVIHLDPVVTEDQRANALSQQVRGLVSKIYPQVSIHDFRVVWGITHSNVVFDVAAPFSLQDSDEEIREKIGDAVAGLDSSYRTVITIDREGTINRWER</sequence>
<keyword evidence="3" id="KW-0813">Transport</keyword>
<dbReference type="Gene3D" id="1.20.1510.10">
    <property type="entry name" value="Cation efflux protein transmembrane domain"/>
    <property type="match status" value="1"/>
</dbReference>
<protein>
    <submittedName>
        <fullName evidence="10">Cation diffusion facilitator family transporter</fullName>
    </submittedName>
</protein>
<dbReference type="SUPFAM" id="SSF161111">
    <property type="entry name" value="Cation efflux protein transmembrane domain-like"/>
    <property type="match status" value="1"/>
</dbReference>
<reference evidence="10" key="1">
    <citation type="journal article" date="2021" name="PeerJ">
        <title>Extensive microbial diversity within the chicken gut microbiome revealed by metagenomics and culture.</title>
        <authorList>
            <person name="Gilroy R."/>
            <person name="Ravi A."/>
            <person name="Getino M."/>
            <person name="Pursley I."/>
            <person name="Horton D.L."/>
            <person name="Alikhan N.F."/>
            <person name="Baker D."/>
            <person name="Gharbi K."/>
            <person name="Hall N."/>
            <person name="Watson M."/>
            <person name="Adriaenssens E.M."/>
            <person name="Foster-Nyarko E."/>
            <person name="Jarju S."/>
            <person name="Secka A."/>
            <person name="Antonio M."/>
            <person name="Oren A."/>
            <person name="Chaudhuri R.R."/>
            <person name="La Ragione R."/>
            <person name="Hildebrand F."/>
            <person name="Pallen M.J."/>
        </authorList>
    </citation>
    <scope>NUCLEOTIDE SEQUENCE</scope>
    <source>
        <strain evidence="10">1282</strain>
    </source>
</reference>
<dbReference type="PANTHER" id="PTHR43840:SF50">
    <property type="entry name" value="MANGANESE EFFLUX SYSTEM PROTEIN MNES"/>
    <property type="match status" value="1"/>
</dbReference>
<dbReference type="Pfam" id="PF16916">
    <property type="entry name" value="ZT_dimer"/>
    <property type="match status" value="1"/>
</dbReference>
<comment type="caution">
    <text evidence="10">The sequence shown here is derived from an EMBL/GenBank/DDBJ whole genome shotgun (WGS) entry which is preliminary data.</text>
</comment>
<dbReference type="AlphaFoldDB" id="A0A9D1YBY4"/>
<dbReference type="PANTHER" id="PTHR43840">
    <property type="entry name" value="MITOCHONDRIAL METAL TRANSPORTER 1-RELATED"/>
    <property type="match status" value="1"/>
</dbReference>
<evidence type="ECO:0000313" key="10">
    <source>
        <dbReference type="EMBL" id="HIY25882.1"/>
    </source>
</evidence>
<comment type="similarity">
    <text evidence="2">Belongs to the cation diffusion facilitator (CDF) transporter (TC 2.A.4) family.</text>
</comment>
<dbReference type="NCBIfam" id="TIGR01297">
    <property type="entry name" value="CDF"/>
    <property type="match status" value="1"/>
</dbReference>
<evidence type="ECO:0000256" key="5">
    <source>
        <dbReference type="ARBA" id="ARBA00022989"/>
    </source>
</evidence>
<organism evidence="10 11">
    <name type="scientific">Candidatus Acutalibacter pullistercoris</name>
    <dbReference type="NCBI Taxonomy" id="2838418"/>
    <lineage>
        <taxon>Bacteria</taxon>
        <taxon>Bacillati</taxon>
        <taxon>Bacillota</taxon>
        <taxon>Clostridia</taxon>
        <taxon>Eubacteriales</taxon>
        <taxon>Acutalibacteraceae</taxon>
        <taxon>Acutalibacter</taxon>
    </lineage>
</organism>
<dbReference type="EMBL" id="DXDU01000023">
    <property type="protein sequence ID" value="HIY25882.1"/>
    <property type="molecule type" value="Genomic_DNA"/>
</dbReference>
<dbReference type="InterPro" id="IPR027470">
    <property type="entry name" value="Cation_efflux_CTD"/>
</dbReference>
<evidence type="ECO:0000256" key="2">
    <source>
        <dbReference type="ARBA" id="ARBA00008114"/>
    </source>
</evidence>
<evidence type="ECO:0000259" key="9">
    <source>
        <dbReference type="Pfam" id="PF16916"/>
    </source>
</evidence>
<dbReference type="InterPro" id="IPR027469">
    <property type="entry name" value="Cation_efflux_TMD_sf"/>
</dbReference>
<keyword evidence="6 7" id="KW-0472">Membrane</keyword>
<dbReference type="SUPFAM" id="SSF160240">
    <property type="entry name" value="Cation efflux protein cytoplasmic domain-like"/>
    <property type="match status" value="1"/>
</dbReference>
<name>A0A9D1YBY4_9FIRM</name>
<dbReference type="InterPro" id="IPR002524">
    <property type="entry name" value="Cation_efflux"/>
</dbReference>
<feature type="transmembrane region" description="Helical" evidence="7">
    <location>
        <begin position="95"/>
        <end position="112"/>
    </location>
</feature>
<feature type="domain" description="Cation efflux protein cytoplasmic" evidence="9">
    <location>
        <begin position="227"/>
        <end position="303"/>
    </location>
</feature>
<keyword evidence="4 7" id="KW-0812">Transmembrane</keyword>
<gene>
    <name evidence="10" type="ORF">H9838_01760</name>
</gene>
<evidence type="ECO:0000256" key="7">
    <source>
        <dbReference type="SAM" id="Phobius"/>
    </source>
</evidence>